<evidence type="ECO:0000313" key="2">
    <source>
        <dbReference type="EMBL" id="CAE7491351.1"/>
    </source>
</evidence>
<sequence length="164" mass="17379">MKLLADQGAASFDKVAECYSGPEQSVWELVMGKQIDIGGASSTMEVAEKAGVGPGMKGVDLNCNNGGGMRCPGSPLRRGPDGGRRPDEVRGGDRPCPHERGRPRREDQLHPRELLGERPSGCLGGLRLQQGCLVLHAQQAAHRGSGCAHPEAGRQDLLHRLDGG</sequence>
<evidence type="ECO:0000256" key="1">
    <source>
        <dbReference type="SAM" id="MobiDB-lite"/>
    </source>
</evidence>
<comment type="caution">
    <text evidence="2">The sequence shown here is derived from an EMBL/GenBank/DDBJ whole genome shotgun (WGS) entry which is preliminary data.</text>
</comment>
<accession>A0A812SLN0</accession>
<dbReference type="Proteomes" id="UP000601435">
    <property type="component" value="Unassembled WGS sequence"/>
</dbReference>
<dbReference type="EMBL" id="CAJNJA010022358">
    <property type="protein sequence ID" value="CAE7491351.1"/>
    <property type="molecule type" value="Genomic_DNA"/>
</dbReference>
<name>A0A812SLN0_9DINO</name>
<proteinExistence type="predicted"/>
<gene>
    <name evidence="2" type="primary">Ccdc38</name>
    <name evidence="2" type="ORF">SNEC2469_LOCUS13979</name>
</gene>
<dbReference type="AlphaFoldDB" id="A0A812SLN0"/>
<reference evidence="2" key="1">
    <citation type="submission" date="2021-02" db="EMBL/GenBank/DDBJ databases">
        <authorList>
            <person name="Dougan E. K."/>
            <person name="Rhodes N."/>
            <person name="Thang M."/>
            <person name="Chan C."/>
        </authorList>
    </citation>
    <scope>NUCLEOTIDE SEQUENCE</scope>
</reference>
<organism evidence="2 3">
    <name type="scientific">Symbiodinium necroappetens</name>
    <dbReference type="NCBI Taxonomy" id="1628268"/>
    <lineage>
        <taxon>Eukaryota</taxon>
        <taxon>Sar</taxon>
        <taxon>Alveolata</taxon>
        <taxon>Dinophyceae</taxon>
        <taxon>Suessiales</taxon>
        <taxon>Symbiodiniaceae</taxon>
        <taxon>Symbiodinium</taxon>
    </lineage>
</organism>
<feature type="region of interest" description="Disordered" evidence="1">
    <location>
        <begin position="68"/>
        <end position="116"/>
    </location>
</feature>
<dbReference type="OrthoDB" id="426369at2759"/>
<evidence type="ECO:0000313" key="3">
    <source>
        <dbReference type="Proteomes" id="UP000601435"/>
    </source>
</evidence>
<feature type="compositionally biased region" description="Basic and acidic residues" evidence="1">
    <location>
        <begin position="78"/>
        <end position="116"/>
    </location>
</feature>
<protein>
    <submittedName>
        <fullName evidence="2">Ccdc38 protein</fullName>
    </submittedName>
</protein>
<keyword evidence="3" id="KW-1185">Reference proteome</keyword>